<proteinExistence type="predicted"/>
<sequence>MLKSILIMSVLLSLMIPNMVLCRNRPETLNSVFLSNDYETEDKKLSAYDDGTFRSDFDDSGGVTGEGSKTKQLLYKIQNDINSNDVEENLGKNNDEYYYNNDNGNIATKNDGEKKLKLLTLYPTLQKRQDTSTNKDLYSITKDDYDNEPFFDPVCRCWITNNDRHMMNRRQGYSINAPLTAIARILEESRKRMEKNKIREKLLDIGRK</sequence>
<keyword evidence="1" id="KW-0732">Signal</keyword>
<dbReference type="RefSeq" id="XP_029635499.1">
    <property type="nucleotide sequence ID" value="XM_029779639.2"/>
</dbReference>
<gene>
    <name evidence="3 4" type="primary">LOC115210874</name>
</gene>
<dbReference type="AlphaFoldDB" id="A0A6P7SBS4"/>
<evidence type="ECO:0000313" key="2">
    <source>
        <dbReference type="Proteomes" id="UP000515154"/>
    </source>
</evidence>
<organism evidence="2 3">
    <name type="scientific">Octopus sinensis</name>
    <name type="common">East Asian common octopus</name>
    <dbReference type="NCBI Taxonomy" id="2607531"/>
    <lineage>
        <taxon>Eukaryota</taxon>
        <taxon>Metazoa</taxon>
        <taxon>Spiralia</taxon>
        <taxon>Lophotrochozoa</taxon>
        <taxon>Mollusca</taxon>
        <taxon>Cephalopoda</taxon>
        <taxon>Coleoidea</taxon>
        <taxon>Octopodiformes</taxon>
        <taxon>Octopoda</taxon>
        <taxon>Incirrata</taxon>
        <taxon>Octopodidae</taxon>
        <taxon>Octopus</taxon>
    </lineage>
</organism>
<protein>
    <submittedName>
        <fullName evidence="3 4">Uncharacterized protein LOC115210874</fullName>
    </submittedName>
</protein>
<feature type="signal peptide" evidence="1">
    <location>
        <begin position="1"/>
        <end position="22"/>
    </location>
</feature>
<reference evidence="3 4" key="1">
    <citation type="submission" date="2025-08" db="UniProtKB">
        <authorList>
            <consortium name="RefSeq"/>
        </authorList>
    </citation>
    <scope>IDENTIFICATION</scope>
</reference>
<name>A0A6P7SBS4_9MOLL</name>
<dbReference type="RefSeq" id="XP_029635498.1">
    <property type="nucleotide sequence ID" value="XM_029779638.2"/>
</dbReference>
<keyword evidence="2" id="KW-1185">Reference proteome</keyword>
<evidence type="ECO:0000256" key="1">
    <source>
        <dbReference type="SAM" id="SignalP"/>
    </source>
</evidence>
<dbReference type="KEGG" id="osn:115210874"/>
<dbReference type="Proteomes" id="UP000515154">
    <property type="component" value="Linkage group LG4"/>
</dbReference>
<evidence type="ECO:0000313" key="3">
    <source>
        <dbReference type="RefSeq" id="XP_029635498.1"/>
    </source>
</evidence>
<feature type="chain" id="PRO_5045019644" evidence="1">
    <location>
        <begin position="23"/>
        <end position="208"/>
    </location>
</feature>
<accession>A0A6P7SBS4</accession>
<evidence type="ECO:0000313" key="4">
    <source>
        <dbReference type="RefSeq" id="XP_029635499.1"/>
    </source>
</evidence>